<evidence type="ECO:0000313" key="2">
    <source>
        <dbReference type="EMBL" id="KMT55767.1"/>
    </source>
</evidence>
<sequence length="548" mass="63790">MSKTKSMIWKRLNFTSGNRVKKTPGINQLKSSLEHSLRIVQKNDLEFNKDLIEKNIVFFNNKLTRMDKLSIDDRKEIFISIYAPLTEQKQNNGQLSEVNCELSKYAYKLKALIKKNEDSELTSFLQALLHNPEAVDIDSSNVIDKMNIQRKKQKISCVNNYIELKNKSVELNKSDDDFSLKKTVIQEAFWKFPFNQCVDNVKPTDYMNIINNFYKEHLPDYPVKLIVFHGDEITNRHDENLGVHPHIFIDGKNKKTGKYDLINDEFKMVNDFLKSEGNPEIEGRKFSDAQTLGEAYQRMIYAFVNKELVKKGYDFQVDVLPETEDKKIRRKLINADASKPKMFRTFNSINKSMDELAALEITLKEKAENQAKLDKDLKRVLGLSQIYKQENEKLSGDNKKLYSRIDDGKQEAIVIDSNIKAMRKTENDLATSINSKTDEIKELDILIEDKRTYYEKLSDAFKSVRNFVEACIHRSIRYETTKPNQSQLDNVNNELKIMHKELPSPEGQKLINEYLDIQEAELHKNDIPVKFEGGFLDRKSNRLAKIRT</sequence>
<proteinExistence type="predicted"/>
<reference evidence="2 3" key="1">
    <citation type="submission" date="2015-06" db="EMBL/GenBank/DDBJ databases">
        <title>Draft genome sequence of an Antarctic Pseudomonas sp. strain KG01 with full potential for biotechnological applications.</title>
        <authorList>
            <person name="Pavlov M.S."/>
            <person name="Lira F."/>
            <person name="Martinez J.L."/>
            <person name="Marshall S.H."/>
        </authorList>
    </citation>
    <scope>NUCLEOTIDE SEQUENCE [LARGE SCALE GENOMIC DNA]</scope>
    <source>
        <strain evidence="2 3">KG01</strain>
    </source>
</reference>
<dbReference type="RefSeq" id="WP_048723672.1">
    <property type="nucleotide sequence ID" value="NZ_LFMW01000006.1"/>
</dbReference>
<dbReference type="OrthoDB" id="6245578at2"/>
<dbReference type="PATRIC" id="fig|1674920.3.peg.4916"/>
<dbReference type="EMBL" id="LFMW01000006">
    <property type="protein sequence ID" value="KMT55767.1"/>
    <property type="molecule type" value="Genomic_DNA"/>
</dbReference>
<feature type="coiled-coil region" evidence="1">
    <location>
        <begin position="349"/>
        <end position="376"/>
    </location>
</feature>
<protein>
    <submittedName>
        <fullName evidence="2">Uncharacterized protein</fullName>
    </submittedName>
</protein>
<gene>
    <name evidence="2" type="ORF">ACR52_10400</name>
</gene>
<keyword evidence="1" id="KW-0175">Coiled coil</keyword>
<organism evidence="2 3">
    <name type="scientific">Pseudomonas fildesensis</name>
    <dbReference type="NCBI Taxonomy" id="1674920"/>
    <lineage>
        <taxon>Bacteria</taxon>
        <taxon>Pseudomonadati</taxon>
        <taxon>Pseudomonadota</taxon>
        <taxon>Gammaproteobacteria</taxon>
        <taxon>Pseudomonadales</taxon>
        <taxon>Pseudomonadaceae</taxon>
        <taxon>Pseudomonas</taxon>
    </lineage>
</organism>
<accession>A0A0J8FZN7</accession>
<name>A0A0J8FZN7_9PSED</name>
<evidence type="ECO:0000256" key="1">
    <source>
        <dbReference type="SAM" id="Coils"/>
    </source>
</evidence>
<dbReference type="Proteomes" id="UP000037551">
    <property type="component" value="Unassembled WGS sequence"/>
</dbReference>
<dbReference type="AlphaFoldDB" id="A0A0J8FZN7"/>
<keyword evidence="3" id="KW-1185">Reference proteome</keyword>
<comment type="caution">
    <text evidence="2">The sequence shown here is derived from an EMBL/GenBank/DDBJ whole genome shotgun (WGS) entry which is preliminary data.</text>
</comment>
<evidence type="ECO:0000313" key="3">
    <source>
        <dbReference type="Proteomes" id="UP000037551"/>
    </source>
</evidence>